<comment type="caution">
    <text evidence="1">The sequence shown here is derived from an EMBL/GenBank/DDBJ whole genome shotgun (WGS) entry which is preliminary data.</text>
</comment>
<sequence length="192" mass="22664">MNTGTKLSKEELLSRVKTARHIIVSQVASDKLRIESLWLEFRMFNLPLRVFNAAHNLWTRMGHLPFFSHPADDQLEFMEIQVSFLGLQAKRSLFEKRVTQMIEFRNFAVDALPNSLESLRELETPQLEQLASFLENDERIKNYLQCDIGKIREDWNKEKLLQLFEEIVHRMVEMMDVANEKLRKVVQAMTQV</sequence>
<reference evidence="1 2" key="1">
    <citation type="journal article" date="2016" name="Genome Biol. Evol.">
        <title>Gene Family Evolution Reflects Adaptation to Soil Environmental Stressors in the Genome of the Collembolan Orchesella cincta.</title>
        <authorList>
            <person name="Faddeeva-Vakhrusheva A."/>
            <person name="Derks M.F."/>
            <person name="Anvar S.Y."/>
            <person name="Agamennone V."/>
            <person name="Suring W."/>
            <person name="Smit S."/>
            <person name="van Straalen N.M."/>
            <person name="Roelofs D."/>
        </authorList>
    </citation>
    <scope>NUCLEOTIDE SEQUENCE [LARGE SCALE GENOMIC DNA]</scope>
    <source>
        <tissue evidence="1">Mixed pool</tissue>
    </source>
</reference>
<evidence type="ECO:0000313" key="1">
    <source>
        <dbReference type="EMBL" id="ODM92794.1"/>
    </source>
</evidence>
<accession>A0A1D2MJ15</accession>
<protein>
    <submittedName>
        <fullName evidence="1">Uncharacterized protein</fullName>
    </submittedName>
</protein>
<organism evidence="1 2">
    <name type="scientific">Orchesella cincta</name>
    <name type="common">Springtail</name>
    <name type="synonym">Podura cincta</name>
    <dbReference type="NCBI Taxonomy" id="48709"/>
    <lineage>
        <taxon>Eukaryota</taxon>
        <taxon>Metazoa</taxon>
        <taxon>Ecdysozoa</taxon>
        <taxon>Arthropoda</taxon>
        <taxon>Hexapoda</taxon>
        <taxon>Collembola</taxon>
        <taxon>Entomobryomorpha</taxon>
        <taxon>Entomobryoidea</taxon>
        <taxon>Orchesellidae</taxon>
        <taxon>Orchesellinae</taxon>
        <taxon>Orchesella</taxon>
    </lineage>
</organism>
<evidence type="ECO:0000313" key="2">
    <source>
        <dbReference type="Proteomes" id="UP000094527"/>
    </source>
</evidence>
<keyword evidence="2" id="KW-1185">Reference proteome</keyword>
<proteinExistence type="predicted"/>
<dbReference type="Proteomes" id="UP000094527">
    <property type="component" value="Unassembled WGS sequence"/>
</dbReference>
<dbReference type="AlphaFoldDB" id="A0A1D2MJ15"/>
<dbReference type="EMBL" id="LJIJ01001147">
    <property type="protein sequence ID" value="ODM92794.1"/>
    <property type="molecule type" value="Genomic_DNA"/>
</dbReference>
<gene>
    <name evidence="1" type="ORF">Ocin01_13888</name>
</gene>
<name>A0A1D2MJ15_ORCCI</name>